<evidence type="ECO:0000313" key="2">
    <source>
        <dbReference type="Proteomes" id="UP000789396"/>
    </source>
</evidence>
<dbReference type="EMBL" id="CAJVPZ010037235">
    <property type="protein sequence ID" value="CAG8753004.1"/>
    <property type="molecule type" value="Genomic_DNA"/>
</dbReference>
<proteinExistence type="predicted"/>
<gene>
    <name evidence="1" type="ORF">RFULGI_LOCUS13737</name>
</gene>
<dbReference type="Proteomes" id="UP000789396">
    <property type="component" value="Unassembled WGS sequence"/>
</dbReference>
<comment type="caution">
    <text evidence="1">The sequence shown here is derived from an EMBL/GenBank/DDBJ whole genome shotgun (WGS) entry which is preliminary data.</text>
</comment>
<organism evidence="1 2">
    <name type="scientific">Racocetra fulgida</name>
    <dbReference type="NCBI Taxonomy" id="60492"/>
    <lineage>
        <taxon>Eukaryota</taxon>
        <taxon>Fungi</taxon>
        <taxon>Fungi incertae sedis</taxon>
        <taxon>Mucoromycota</taxon>
        <taxon>Glomeromycotina</taxon>
        <taxon>Glomeromycetes</taxon>
        <taxon>Diversisporales</taxon>
        <taxon>Gigasporaceae</taxon>
        <taxon>Racocetra</taxon>
    </lineage>
</organism>
<dbReference type="AlphaFoldDB" id="A0A9N9IZI2"/>
<feature type="non-terminal residue" evidence="1">
    <location>
        <position position="1"/>
    </location>
</feature>
<evidence type="ECO:0000313" key="1">
    <source>
        <dbReference type="EMBL" id="CAG8753004.1"/>
    </source>
</evidence>
<keyword evidence="2" id="KW-1185">Reference proteome</keyword>
<sequence length="44" mass="4856">SSLSSLFDSLLISLIEEELMTELSRSVQETTSSSCESIGEVDRF</sequence>
<name>A0A9N9IZI2_9GLOM</name>
<reference evidence="1" key="1">
    <citation type="submission" date="2021-06" db="EMBL/GenBank/DDBJ databases">
        <authorList>
            <person name="Kallberg Y."/>
            <person name="Tangrot J."/>
            <person name="Rosling A."/>
        </authorList>
    </citation>
    <scope>NUCLEOTIDE SEQUENCE</scope>
    <source>
        <strain evidence="1">IN212</strain>
    </source>
</reference>
<protein>
    <submittedName>
        <fullName evidence="1">16413_t:CDS:1</fullName>
    </submittedName>
</protein>
<accession>A0A9N9IZI2</accession>